<protein>
    <recommendedName>
        <fullName evidence="4">Transmembrane protein</fullName>
    </recommendedName>
</protein>
<dbReference type="RefSeq" id="WP_377168018.1">
    <property type="nucleotide sequence ID" value="NZ_JBHTJC010000001.1"/>
</dbReference>
<proteinExistence type="predicted"/>
<keyword evidence="1" id="KW-0472">Membrane</keyword>
<feature type="transmembrane region" description="Helical" evidence="1">
    <location>
        <begin position="74"/>
        <end position="98"/>
    </location>
</feature>
<feature type="transmembrane region" description="Helical" evidence="1">
    <location>
        <begin position="47"/>
        <end position="68"/>
    </location>
</feature>
<evidence type="ECO:0000313" key="3">
    <source>
        <dbReference type="Proteomes" id="UP001607157"/>
    </source>
</evidence>
<keyword evidence="1" id="KW-0812">Transmembrane</keyword>
<dbReference type="Proteomes" id="UP001607157">
    <property type="component" value="Unassembled WGS sequence"/>
</dbReference>
<evidence type="ECO:0000256" key="1">
    <source>
        <dbReference type="SAM" id="Phobius"/>
    </source>
</evidence>
<accession>A0ABW7I5U3</accession>
<organism evidence="2 3">
    <name type="scientific">Roseovarius aquimarinus</name>
    <dbReference type="NCBI Taxonomy" id="1229156"/>
    <lineage>
        <taxon>Bacteria</taxon>
        <taxon>Pseudomonadati</taxon>
        <taxon>Pseudomonadota</taxon>
        <taxon>Alphaproteobacteria</taxon>
        <taxon>Rhodobacterales</taxon>
        <taxon>Roseobacteraceae</taxon>
        <taxon>Roseovarius</taxon>
    </lineage>
</organism>
<keyword evidence="3" id="KW-1185">Reference proteome</keyword>
<comment type="caution">
    <text evidence="2">The sequence shown here is derived from an EMBL/GenBank/DDBJ whole genome shotgun (WGS) entry which is preliminary data.</text>
</comment>
<feature type="transmembrane region" description="Helical" evidence="1">
    <location>
        <begin position="6"/>
        <end position="35"/>
    </location>
</feature>
<evidence type="ECO:0008006" key="4">
    <source>
        <dbReference type="Google" id="ProtNLM"/>
    </source>
</evidence>
<gene>
    <name evidence="2" type="ORF">ACGRVM_05145</name>
</gene>
<evidence type="ECO:0000313" key="2">
    <source>
        <dbReference type="EMBL" id="MFH0253264.1"/>
    </source>
</evidence>
<dbReference type="EMBL" id="JBIHMM010000001">
    <property type="protein sequence ID" value="MFH0253264.1"/>
    <property type="molecule type" value="Genomic_DNA"/>
</dbReference>
<sequence length="104" mass="10459">MTGGTAYVGTALLLGLPPVLAFGAIAAFCVGAGVFHGVAMRRSSHAVLIGWGVCGLAIMALAWAAFSIDAGRAAAIFTGLILPIWLAGGLLGLIVGLIRRAARK</sequence>
<name>A0ABW7I5U3_9RHOB</name>
<keyword evidence="1" id="KW-1133">Transmembrane helix</keyword>
<reference evidence="2 3" key="1">
    <citation type="submission" date="2024-10" db="EMBL/GenBank/DDBJ databases">
        <authorList>
            <person name="Yang X.-N."/>
        </authorList>
    </citation>
    <scope>NUCLEOTIDE SEQUENCE [LARGE SCALE GENOMIC DNA]</scope>
    <source>
        <strain evidence="2 3">CAU 1059</strain>
    </source>
</reference>